<organism evidence="2 3">
    <name type="scientific">Neiella holothuriorum</name>
    <dbReference type="NCBI Taxonomy" id="2870530"/>
    <lineage>
        <taxon>Bacteria</taxon>
        <taxon>Pseudomonadati</taxon>
        <taxon>Pseudomonadota</taxon>
        <taxon>Gammaproteobacteria</taxon>
        <taxon>Alteromonadales</taxon>
        <taxon>Echinimonadaceae</taxon>
        <taxon>Neiella</taxon>
    </lineage>
</organism>
<dbReference type="RefSeq" id="WP_220104529.1">
    <property type="nucleotide sequence ID" value="NZ_JAHZSS010000015.1"/>
</dbReference>
<evidence type="ECO:0000313" key="2">
    <source>
        <dbReference type="EMBL" id="MBW8191855.1"/>
    </source>
</evidence>
<evidence type="ECO:0000313" key="3">
    <source>
        <dbReference type="Proteomes" id="UP001166251"/>
    </source>
</evidence>
<gene>
    <name evidence="2" type="ORF">K0504_12485</name>
</gene>
<dbReference type="EMBL" id="JAHZSS010000015">
    <property type="protein sequence ID" value="MBW8191855.1"/>
    <property type="molecule type" value="Genomic_DNA"/>
</dbReference>
<comment type="caution">
    <text evidence="2">The sequence shown here is derived from an EMBL/GenBank/DDBJ whole genome shotgun (WGS) entry which is preliminary data.</text>
</comment>
<evidence type="ECO:0000256" key="1">
    <source>
        <dbReference type="SAM" id="MobiDB-lite"/>
    </source>
</evidence>
<protein>
    <submittedName>
        <fullName evidence="2">Uncharacterized protein</fullName>
    </submittedName>
</protein>
<reference evidence="2" key="1">
    <citation type="submission" date="2021-07" db="EMBL/GenBank/DDBJ databases">
        <title>Neiella marina sp. nov., isolated from the intestinal content of sea cucumber Apostichopus japonicus.</title>
        <authorList>
            <person name="Bai X."/>
        </authorList>
    </citation>
    <scope>NUCLEOTIDE SEQUENCE</scope>
    <source>
        <strain evidence="2">126</strain>
    </source>
</reference>
<accession>A0ABS7EI08</accession>
<dbReference type="Proteomes" id="UP001166251">
    <property type="component" value="Unassembled WGS sequence"/>
</dbReference>
<feature type="region of interest" description="Disordered" evidence="1">
    <location>
        <begin position="52"/>
        <end position="72"/>
    </location>
</feature>
<sequence>MPDYQAIVDEAVARIRADHQEPTVARVKRYLSSPVPLAVLMPAVKAAQQAGQESESARKVVSKASEQPALETLSPEQLTTAVKQLQQQVISLQQQISELRGS</sequence>
<keyword evidence="3" id="KW-1185">Reference proteome</keyword>
<name>A0ABS7EI08_9GAMM</name>
<proteinExistence type="predicted"/>